<dbReference type="PROSITE" id="PS00188">
    <property type="entry name" value="BIOTIN"/>
    <property type="match status" value="1"/>
</dbReference>
<dbReference type="AlphaFoldDB" id="A0A6J6QZP0"/>
<dbReference type="Pfam" id="PF02785">
    <property type="entry name" value="Biotin_carb_C"/>
    <property type="match status" value="1"/>
</dbReference>
<dbReference type="SUPFAM" id="SSF52440">
    <property type="entry name" value="PreATP-grasp domain"/>
    <property type="match status" value="1"/>
</dbReference>
<keyword evidence="3" id="KW-0547">Nucleotide-binding</keyword>
<dbReference type="PROSITE" id="PS00867">
    <property type="entry name" value="CPSASE_2"/>
    <property type="match status" value="1"/>
</dbReference>
<keyword evidence="5" id="KW-0092">Biotin</keyword>
<dbReference type="PROSITE" id="PS50975">
    <property type="entry name" value="ATP_GRASP"/>
    <property type="match status" value="1"/>
</dbReference>
<proteinExistence type="predicted"/>
<dbReference type="PROSITE" id="PS50979">
    <property type="entry name" value="BC"/>
    <property type="match status" value="1"/>
</dbReference>
<dbReference type="PANTHER" id="PTHR18866">
    <property type="entry name" value="CARBOXYLASE:PYRUVATE/ACETYL-COA/PROPIONYL-COA CARBOXYLASE"/>
    <property type="match status" value="1"/>
</dbReference>
<dbReference type="Pfam" id="PF00289">
    <property type="entry name" value="Biotin_carb_N"/>
    <property type="match status" value="1"/>
</dbReference>
<feature type="domain" description="Biotin carboxylation" evidence="8">
    <location>
        <begin position="1"/>
        <end position="432"/>
    </location>
</feature>
<dbReference type="InterPro" id="IPR011764">
    <property type="entry name" value="Biotin_carboxylation_dom"/>
</dbReference>
<evidence type="ECO:0000313" key="9">
    <source>
        <dbReference type="EMBL" id="CAB4715083.1"/>
    </source>
</evidence>
<dbReference type="SUPFAM" id="SSF51230">
    <property type="entry name" value="Single hybrid motif"/>
    <property type="match status" value="1"/>
</dbReference>
<dbReference type="FunFam" id="2.40.50.100:FF:000003">
    <property type="entry name" value="Acetyl-CoA carboxylase biotin carboxyl carrier protein"/>
    <property type="match status" value="1"/>
</dbReference>
<evidence type="ECO:0000256" key="2">
    <source>
        <dbReference type="ARBA" id="ARBA00022598"/>
    </source>
</evidence>
<evidence type="ECO:0000256" key="4">
    <source>
        <dbReference type="ARBA" id="ARBA00022840"/>
    </source>
</evidence>
<evidence type="ECO:0000259" key="7">
    <source>
        <dbReference type="PROSITE" id="PS50975"/>
    </source>
</evidence>
<dbReference type="PROSITE" id="PS50968">
    <property type="entry name" value="BIOTINYL_LIPOYL"/>
    <property type="match status" value="1"/>
</dbReference>
<reference evidence="9" key="1">
    <citation type="submission" date="2020-05" db="EMBL/GenBank/DDBJ databases">
        <authorList>
            <person name="Chiriac C."/>
            <person name="Salcher M."/>
            <person name="Ghai R."/>
            <person name="Kavagutti S V."/>
        </authorList>
    </citation>
    <scope>NUCLEOTIDE SEQUENCE</scope>
</reference>
<dbReference type="Gene3D" id="2.40.50.100">
    <property type="match status" value="1"/>
</dbReference>
<dbReference type="SMART" id="SM00878">
    <property type="entry name" value="Biotin_carb_C"/>
    <property type="match status" value="1"/>
</dbReference>
<comment type="cofactor">
    <cofactor evidence="1">
        <name>biotin</name>
        <dbReference type="ChEBI" id="CHEBI:57586"/>
    </cofactor>
</comment>
<protein>
    <submittedName>
        <fullName evidence="9">Unannotated protein</fullName>
    </submittedName>
</protein>
<dbReference type="SUPFAM" id="SSF51246">
    <property type="entry name" value="Rudiment single hybrid motif"/>
    <property type="match status" value="1"/>
</dbReference>
<feature type="domain" description="ATP-grasp" evidence="7">
    <location>
        <begin position="97"/>
        <end position="303"/>
    </location>
</feature>
<dbReference type="GO" id="GO:0046872">
    <property type="term" value="F:metal ion binding"/>
    <property type="evidence" value="ECO:0007669"/>
    <property type="project" value="InterPro"/>
</dbReference>
<keyword evidence="4" id="KW-0067">ATP-binding</keyword>
<organism evidence="9">
    <name type="scientific">freshwater metagenome</name>
    <dbReference type="NCBI Taxonomy" id="449393"/>
    <lineage>
        <taxon>unclassified sequences</taxon>
        <taxon>metagenomes</taxon>
        <taxon>ecological metagenomes</taxon>
    </lineage>
</organism>
<dbReference type="CDD" id="cd06850">
    <property type="entry name" value="biotinyl_domain"/>
    <property type="match status" value="1"/>
</dbReference>
<evidence type="ECO:0000259" key="6">
    <source>
        <dbReference type="PROSITE" id="PS50968"/>
    </source>
</evidence>
<dbReference type="InterPro" id="IPR005479">
    <property type="entry name" value="CPAse_ATP-bd"/>
</dbReference>
<dbReference type="Pfam" id="PF02786">
    <property type="entry name" value="CPSase_L_D2"/>
    <property type="match status" value="1"/>
</dbReference>
<sequence>MINRVLVANRGEIARRVARTCAALGIETVAVFSDADEDALFVREATRAVRLPGTSSADTYLRIDLVVAAALKSGADAVHPGYGFLAENPAFAEAVIDAGLTWIGPPPSAMRSMGSKIEAKRLMRSAGVPVLPEGDEAGFPALVKASAGGGGRGMRIVRSEAELAGAVEAAAREAESAFGDGTVFVERYVERGRHIEIQMFADQHGNCVSLFERECSIQRRHQKIVEESPSPAVDEVLRAEMGAAAVAAARSVGYVGAGTVEFLLAPDGRFYFLEMNTRLQVEHPVTELVTGLDLVALQIAVAEGSPLPPAALHPTVNGHAIEVRLCAEDPAAGYLPQSGRVVDFDIPALANVRVDTGVMSGDDIPPYYDSMFAKVIAWAPTRSGAARLLAFALSSSRVHGVATNRDQLVQVLRHPEFLAGDIDTGFLERNPCTERVDGTHRLAAVAAALVGQARSREQVAVLPLVPSGWRNVTSQDQTVEFDIVGIGLVSVGYRFDRNGAVARLTVDGEPLGVTAGTPLTGSVLLTENGVSTRFHVRIGDQHAYVDSLEGSWTLRLVDRFPLPDSAGLAGSLVAPMPGSILRVLVETGQQVIPGQPLVVLEAMKMEHQVVAPSGGTVTQVLVAPGNQVTTGQALLVLEDKS</sequence>
<dbReference type="InterPro" id="IPR000089">
    <property type="entry name" value="Biotin_lipoyl"/>
</dbReference>
<dbReference type="InterPro" id="IPR016185">
    <property type="entry name" value="PreATP-grasp_dom_sf"/>
</dbReference>
<evidence type="ECO:0000256" key="3">
    <source>
        <dbReference type="ARBA" id="ARBA00022741"/>
    </source>
</evidence>
<feature type="domain" description="Lipoyl-binding" evidence="6">
    <location>
        <begin position="563"/>
        <end position="638"/>
    </location>
</feature>
<dbReference type="InterPro" id="IPR011054">
    <property type="entry name" value="Rudment_hybrid_motif"/>
</dbReference>
<dbReference type="InterPro" id="IPR011053">
    <property type="entry name" value="Single_hybrid_motif"/>
</dbReference>
<dbReference type="SUPFAM" id="SSF56059">
    <property type="entry name" value="Glutathione synthetase ATP-binding domain-like"/>
    <property type="match status" value="1"/>
</dbReference>
<dbReference type="InterPro" id="IPR050856">
    <property type="entry name" value="Biotin_carboxylase_complex"/>
</dbReference>
<evidence type="ECO:0000256" key="1">
    <source>
        <dbReference type="ARBA" id="ARBA00001953"/>
    </source>
</evidence>
<keyword evidence="2" id="KW-0436">Ligase</keyword>
<evidence type="ECO:0000256" key="5">
    <source>
        <dbReference type="ARBA" id="ARBA00023267"/>
    </source>
</evidence>
<dbReference type="PANTHER" id="PTHR18866:SF126">
    <property type="entry name" value="BIOTIN CARBOXYLASE"/>
    <property type="match status" value="1"/>
</dbReference>
<dbReference type="EMBL" id="CAEZXX010000094">
    <property type="protein sequence ID" value="CAB4715083.1"/>
    <property type="molecule type" value="Genomic_DNA"/>
</dbReference>
<dbReference type="InterPro" id="IPR005481">
    <property type="entry name" value="BC-like_N"/>
</dbReference>
<dbReference type="InterPro" id="IPR001882">
    <property type="entry name" value="Biotin_BS"/>
</dbReference>
<dbReference type="Pfam" id="PF00364">
    <property type="entry name" value="Biotin_lipoyl"/>
    <property type="match status" value="1"/>
</dbReference>
<accession>A0A6J6QZP0</accession>
<dbReference type="GO" id="GO:0016874">
    <property type="term" value="F:ligase activity"/>
    <property type="evidence" value="ECO:0007669"/>
    <property type="project" value="UniProtKB-KW"/>
</dbReference>
<dbReference type="InterPro" id="IPR011761">
    <property type="entry name" value="ATP-grasp"/>
</dbReference>
<gene>
    <name evidence="9" type="ORF">UFOPK2602_01379</name>
</gene>
<dbReference type="InterPro" id="IPR005482">
    <property type="entry name" value="Biotin_COase_C"/>
</dbReference>
<evidence type="ECO:0000259" key="8">
    <source>
        <dbReference type="PROSITE" id="PS50979"/>
    </source>
</evidence>
<dbReference type="InterPro" id="IPR048429">
    <property type="entry name" value="MCC_alpha_BT"/>
</dbReference>
<dbReference type="Pfam" id="PF21139">
    <property type="entry name" value="BT_MCC_alpha"/>
    <property type="match status" value="1"/>
</dbReference>
<dbReference type="GO" id="GO:0005524">
    <property type="term" value="F:ATP binding"/>
    <property type="evidence" value="ECO:0007669"/>
    <property type="project" value="UniProtKB-KW"/>
</dbReference>
<dbReference type="Gene3D" id="3.30.470.20">
    <property type="entry name" value="ATP-grasp fold, B domain"/>
    <property type="match status" value="1"/>
</dbReference>
<name>A0A6J6QZP0_9ZZZZ</name>